<evidence type="ECO:0000313" key="1">
    <source>
        <dbReference type="EMBL" id="KAJ8118140.1"/>
    </source>
</evidence>
<keyword evidence="2" id="KW-1185">Reference proteome</keyword>
<dbReference type="Proteomes" id="UP001153331">
    <property type="component" value="Unassembled WGS sequence"/>
</dbReference>
<reference evidence="1" key="1">
    <citation type="submission" date="2022-11" db="EMBL/GenBank/DDBJ databases">
        <title>Genome Sequence of Boeremia exigua.</title>
        <authorList>
            <person name="Buettner E."/>
        </authorList>
    </citation>
    <scope>NUCLEOTIDE SEQUENCE</scope>
    <source>
        <strain evidence="1">CU02</strain>
    </source>
</reference>
<sequence length="492" mass="53905">MATRLEVLELSRLDQTVLRVYVRHLLIFPFADATSSNKRDAQVALTTGLLATLRQFPFLAGTVEVGDPETGVLAVRYPSSIDLELAARMLTVNDLNLDSLEYSSLCADGVPPSRLPADVLCPFALISHPGIDDQHAEVLTSFAKRKPIPIFAAQMNFIAGGLILSAFTHHSVVDGTGIAKIYEVWSGNTRNYGYGTNDEVRIPAQVQAVDLNNARHALDSLAESAQEMRLPEFRYPGAPVNPPLRSSPYKLSAKLLVFSALTMTQLAASLSSLTSERVSIFTALCTLVWCQVTNARRDAIVKKGIDKTTLGIATDSRKRVGSVLPADYIGNCANGMVVSVPLSSIPTTENMDAGHIAPVALALSNALKEVNLDWFRARLLELSKREISSKWVLNLDTQNGPDIFITSWQHIGADDLWAIPGTSKTEDGKQWLCKPTAIRKPHNLWEGGMQILPRQKGDQAPFEIPLCLEEGEMERVLKGLRDGKWVERVIDA</sequence>
<comment type="caution">
    <text evidence="1">The sequence shown here is derived from an EMBL/GenBank/DDBJ whole genome shotgun (WGS) entry which is preliminary data.</text>
</comment>
<dbReference type="EMBL" id="JAPHNI010000028">
    <property type="protein sequence ID" value="KAJ8118140.1"/>
    <property type="molecule type" value="Genomic_DNA"/>
</dbReference>
<accession>A0ACC2ISF9</accession>
<organism evidence="1 2">
    <name type="scientific">Boeremia exigua</name>
    <dbReference type="NCBI Taxonomy" id="749465"/>
    <lineage>
        <taxon>Eukaryota</taxon>
        <taxon>Fungi</taxon>
        <taxon>Dikarya</taxon>
        <taxon>Ascomycota</taxon>
        <taxon>Pezizomycotina</taxon>
        <taxon>Dothideomycetes</taxon>
        <taxon>Pleosporomycetidae</taxon>
        <taxon>Pleosporales</taxon>
        <taxon>Pleosporineae</taxon>
        <taxon>Didymellaceae</taxon>
        <taxon>Boeremia</taxon>
    </lineage>
</organism>
<protein>
    <submittedName>
        <fullName evidence="1">Uncharacterized protein</fullName>
    </submittedName>
</protein>
<name>A0ACC2ISF9_9PLEO</name>
<gene>
    <name evidence="1" type="ORF">OPT61_g822</name>
</gene>
<proteinExistence type="predicted"/>
<evidence type="ECO:0000313" key="2">
    <source>
        <dbReference type="Proteomes" id="UP001153331"/>
    </source>
</evidence>